<evidence type="ECO:0000256" key="1">
    <source>
        <dbReference type="ARBA" id="ARBA00022485"/>
    </source>
</evidence>
<dbReference type="GO" id="GO:0046872">
    <property type="term" value="F:metal ion binding"/>
    <property type="evidence" value="ECO:0007669"/>
    <property type="project" value="UniProtKB-KW"/>
</dbReference>
<dbReference type="PROSITE" id="PS51379">
    <property type="entry name" value="4FE4S_FER_2"/>
    <property type="match status" value="1"/>
</dbReference>
<gene>
    <name evidence="7" type="ORF">DWW02_18370</name>
</gene>
<dbReference type="RefSeq" id="WP_118019092.1">
    <property type="nucleotide sequence ID" value="NZ_CAUHGS010000008.1"/>
</dbReference>
<keyword evidence="5" id="KW-0411">Iron-sulfur</keyword>
<feature type="domain" description="4Fe-4S ferredoxin-type" evidence="6">
    <location>
        <begin position="3"/>
        <end position="34"/>
    </location>
</feature>
<dbReference type="PROSITE" id="PS00198">
    <property type="entry name" value="4FE4S_FER_1"/>
    <property type="match status" value="1"/>
</dbReference>
<comment type="caution">
    <text evidence="7">The sequence shown here is derived from an EMBL/GenBank/DDBJ whole genome shotgun (WGS) entry which is preliminary data.</text>
</comment>
<evidence type="ECO:0000256" key="3">
    <source>
        <dbReference type="ARBA" id="ARBA00023002"/>
    </source>
</evidence>
<dbReference type="GO" id="GO:0051539">
    <property type="term" value="F:4 iron, 4 sulfur cluster binding"/>
    <property type="evidence" value="ECO:0007669"/>
    <property type="project" value="UniProtKB-KW"/>
</dbReference>
<evidence type="ECO:0000256" key="4">
    <source>
        <dbReference type="ARBA" id="ARBA00023004"/>
    </source>
</evidence>
<keyword evidence="2" id="KW-0479">Metal-binding</keyword>
<dbReference type="AlphaFoldDB" id="A0A412Z215"/>
<dbReference type="Pfam" id="PF02754">
    <property type="entry name" value="CCG"/>
    <property type="match status" value="2"/>
</dbReference>
<protein>
    <submittedName>
        <fullName evidence="7">(Fe-S)-binding protein</fullName>
    </submittedName>
</protein>
<evidence type="ECO:0000259" key="6">
    <source>
        <dbReference type="PROSITE" id="PS51379"/>
    </source>
</evidence>
<keyword evidence="1" id="KW-0004">4Fe-4S</keyword>
<evidence type="ECO:0000313" key="7">
    <source>
        <dbReference type="EMBL" id="RGV73967.1"/>
    </source>
</evidence>
<dbReference type="InterPro" id="IPR004017">
    <property type="entry name" value="Cys_rich_dom"/>
</dbReference>
<dbReference type="GO" id="GO:0005886">
    <property type="term" value="C:plasma membrane"/>
    <property type="evidence" value="ECO:0007669"/>
    <property type="project" value="TreeGrafter"/>
</dbReference>
<name>A0A412Z215_9FIRM</name>
<evidence type="ECO:0000256" key="5">
    <source>
        <dbReference type="ARBA" id="ARBA00023014"/>
    </source>
</evidence>
<dbReference type="SUPFAM" id="SSF46548">
    <property type="entry name" value="alpha-helical ferredoxin"/>
    <property type="match status" value="1"/>
</dbReference>
<dbReference type="PANTHER" id="PTHR43255:SF1">
    <property type="entry name" value="IRON-SULFUR-BINDING OXIDOREDUCTASE FADF-RELATED"/>
    <property type="match status" value="1"/>
</dbReference>
<evidence type="ECO:0000256" key="2">
    <source>
        <dbReference type="ARBA" id="ARBA00022723"/>
    </source>
</evidence>
<dbReference type="Proteomes" id="UP000284543">
    <property type="component" value="Unassembled WGS sequence"/>
</dbReference>
<dbReference type="InterPro" id="IPR017900">
    <property type="entry name" value="4Fe4S_Fe_S_CS"/>
</dbReference>
<proteinExistence type="predicted"/>
<dbReference type="Gene3D" id="3.30.70.20">
    <property type="match status" value="1"/>
</dbReference>
<dbReference type="InterPro" id="IPR017896">
    <property type="entry name" value="4Fe4S_Fe-S-bd"/>
</dbReference>
<reference evidence="7 8" key="1">
    <citation type="submission" date="2018-08" db="EMBL/GenBank/DDBJ databases">
        <title>A genome reference for cultivated species of the human gut microbiota.</title>
        <authorList>
            <person name="Zou Y."/>
            <person name="Xue W."/>
            <person name="Luo G."/>
        </authorList>
    </citation>
    <scope>NUCLEOTIDE SEQUENCE [LARGE SCALE GENOMIC DNA]</scope>
    <source>
        <strain evidence="7 8">AF14-18</strain>
    </source>
</reference>
<organism evidence="7 8">
    <name type="scientific">Enterocloster bolteae</name>
    <dbReference type="NCBI Taxonomy" id="208479"/>
    <lineage>
        <taxon>Bacteria</taxon>
        <taxon>Bacillati</taxon>
        <taxon>Bacillota</taxon>
        <taxon>Clostridia</taxon>
        <taxon>Lachnospirales</taxon>
        <taxon>Lachnospiraceae</taxon>
        <taxon>Enterocloster</taxon>
    </lineage>
</organism>
<dbReference type="InterPro" id="IPR051460">
    <property type="entry name" value="HdrC_iron-sulfur_subunit"/>
</dbReference>
<accession>A0A412Z215</accession>
<dbReference type="PANTHER" id="PTHR43255">
    <property type="entry name" value="IRON-SULFUR-BINDING OXIDOREDUCTASE FADF-RELATED-RELATED"/>
    <property type="match status" value="1"/>
</dbReference>
<sequence length="327" mass="36959">MDRKVRIKDGDKCIHCHLCQKRCSFLTKYKADIGDTVKLRELVYHCFLCGICSQVCPIGIDGRGIILDMRRTEVEENNGKCREKGYAMLLAEKKNYIFRNERHMSGRSVLFPGCNFPSFYPKTTRKLIKILKDEADMGVLFDCCGKPVSELGLEEQEGKIIRRLNERLRAADIQEIVMLCPNCYYFLKDKLEIQVLSIYEKLSQLGIGQKVEGKGGLFLPCPDRKEQQWVSWLAPFLLENPQIIEGTQCCGLGGCAGGKEPDLARGMACSVAAEGYEHVYTYCASCAGNLTRNGGQGVSHLLTEILDCHEQPDVAKSMINRMMTRFW</sequence>
<dbReference type="EMBL" id="QRZM01000008">
    <property type="protein sequence ID" value="RGV73967.1"/>
    <property type="molecule type" value="Genomic_DNA"/>
</dbReference>
<keyword evidence="4" id="KW-0408">Iron</keyword>
<evidence type="ECO:0000313" key="8">
    <source>
        <dbReference type="Proteomes" id="UP000284543"/>
    </source>
</evidence>
<dbReference type="GO" id="GO:0016491">
    <property type="term" value="F:oxidoreductase activity"/>
    <property type="evidence" value="ECO:0007669"/>
    <property type="project" value="UniProtKB-KW"/>
</dbReference>
<keyword evidence="3" id="KW-0560">Oxidoreductase</keyword>